<dbReference type="PANTHER" id="PTHR33463:SF196">
    <property type="entry name" value="NB-ARC DOMAIN DISEASE RESISTANCE PROTEIN"/>
    <property type="match status" value="1"/>
</dbReference>
<dbReference type="SMART" id="SM00382">
    <property type="entry name" value="AAA"/>
    <property type="match status" value="1"/>
</dbReference>
<dbReference type="Gene3D" id="3.80.10.10">
    <property type="entry name" value="Ribonuclease Inhibitor"/>
    <property type="match status" value="8"/>
</dbReference>
<organism evidence="7 8">
    <name type="scientific">Phaseolus angularis</name>
    <name type="common">Azuki bean</name>
    <name type="synonym">Vigna angularis</name>
    <dbReference type="NCBI Taxonomy" id="3914"/>
    <lineage>
        <taxon>Eukaryota</taxon>
        <taxon>Viridiplantae</taxon>
        <taxon>Streptophyta</taxon>
        <taxon>Embryophyta</taxon>
        <taxon>Tracheophyta</taxon>
        <taxon>Spermatophyta</taxon>
        <taxon>Magnoliopsida</taxon>
        <taxon>eudicotyledons</taxon>
        <taxon>Gunneridae</taxon>
        <taxon>Pentapetalae</taxon>
        <taxon>rosids</taxon>
        <taxon>fabids</taxon>
        <taxon>Fabales</taxon>
        <taxon>Fabaceae</taxon>
        <taxon>Papilionoideae</taxon>
        <taxon>50 kb inversion clade</taxon>
        <taxon>NPAAA clade</taxon>
        <taxon>indigoferoid/millettioid clade</taxon>
        <taxon>Phaseoleae</taxon>
        <taxon>Vigna</taxon>
    </lineage>
</organism>
<evidence type="ECO:0000313" key="8">
    <source>
        <dbReference type="Proteomes" id="UP000053144"/>
    </source>
</evidence>
<protein>
    <recommendedName>
        <fullName evidence="6">AAA+ ATPase domain-containing protein</fullName>
    </recommendedName>
</protein>
<evidence type="ECO:0000256" key="2">
    <source>
        <dbReference type="ARBA" id="ARBA00022741"/>
    </source>
</evidence>
<sequence length="2316" mass="267420">MEAVVSTTTESALQIAGRAVKRQLSYFFNYNDKFEEVKRYTEMLDNTRKRIQHQVNNAEMNAEEIEDDVQHCLKQLDEKIEKYEKFIHDECHSKTRCSIGFFPRNLSLRYRLGRNATKMVEEMKVEELWNKMFDEVSYRVLPSINVSLTNISYESFASRTKTIDMFMQALEDSTVNMIGLYGVGGVGKTTLVKEVAKKAQEKKLFTVVVMANITRNPNIITIQGQIAEILGMRLEEESEIVRADRIRKRLKKEKENTLIILDDLWDRLDLNRLGIPNSDEDDGSQRDVNDISNSGYHKMEKEELSSDFNNMTEEKLSGNHKRCKILLTSRRKQVLCNQMDVKERSTFSIGVLDENEAKTLLKKVAGIQIQNFVYDDKAIEIARMCDGLPIALVSIGRTLKNKSSFVWEDVYQQMKKQSYIEGKEPIEFSIKLSYDHLENELLKSVFLQCARMGNDALVMDLVKFCIGLGLLQGVHTIREARNKVNMLIEELKESSLLLESYSSNRFNMHDIVRDVALSISSKEKQVFFMKNSILDEWPHKNQLESYTAIFVHSCYIVDDLPGSIYCPRLEVLHIESKDQFLKIPDDFFKDMIELRVLILTGLNLPCLPSSLICLTKLRMLSLEKCTLGQNLSIIGELKKLRILTLSGSNIECFPFEFGQLDKLQLLDLSSCSKLRLIPSNVISRMNILEEFYMRDSLIRWETEENIQSQNGSLCELSRLNQLRNLDIHIQNVVCVPQNLFFDELDSYKIIIGEFNMLTEGEFKIPDKYEVVKLLVLNLKEGIDIHSEIWIKMLLKNVEYLWLGELINVHDVFYELNVEGFLKLKHLSIVNNFGIQYMINSMEQLHPLLAFPKLESLYLYKLENLEKICNNQLLEASFSRLKIIKIKSCGKLENIFPFSMVGHLTKLETIEVCDCDSLEDIISVESQTHINNGDSIEFPELRLLTLKSLHAFTSLYTNDKMPCAQSFEDKGRNMNKDIITEVEQDGTSSCHSLFNEKVLIPKLEWLELSSINIQKIWSDQSQHCFKNLLTLNVRDCGNLKYLLSFSMAKHLENLQSLFVGECEMMEDIFCPEDVEGNIDCVFPKLKKMEIMCMEKLNTIWQSHIGLHSFRNLDYLIIRECHKLETIFPSFMRQRFQNLQSLTITNCKLVENIFDFANISQTCDKNETNLHNIILQGLPNLVSIWKDDTGEILKHNNLKSIKIVGSPNLKYVFPLSVTYDLENLESLEVFNCRTMKEIVASDKGSNENVITFKFPHLKTVSLRSLLELVSFYGGTHTLEWPSLKDLSILRCGKLEGITTKISNSQAKPIVLATEKVIYNLEYMAMSLGEVEWLQKYIINVHKMHNLQSVVLHGLKNVEVLFWFLHRLPNLKRLIMRFCQMRRIWAPLTDISREKIGVVMQLKELELRDMWSLEEIGFEHDMLLQRVQHLIIERCTKLKTLASSSVSFRRLTYLEVVNCMMKNLMTYSTAKTLDQLTTMKVSSCPMIVAIVENEEENVQEIEFKQLRSLELFALPNLTSFLTTDKCVLKFSLLENLVVSECPQMTKFSEFLSAPHLQKVHAVAGEKDKWYWEGDLNATLQKYFPYQVFFEHSKDMKLVDYPEMKEVRYGKPVFSDNFFGSLKKLEFDAVSKREIVLPSHVLPYLKNLEELNVHSCKLARVIFDLDESETRTKGIVFRLKKLTLKNLSNLKCVWNKHSQGIVNFSNLQEVLVYDFLWCSRLDRLVCCATSFINLKRLLVRNCRKIKCLFTSSTAKSLLNLEALIIENCESIQEITEKEEDVNGEIVFGRLVILSMCSLPRLGKSFGNIKKLEFDGKSKGDTVIPSNVLSHLKSLEELNVHNSDEVQVIFGMNDSHTETKETVFHLKKLILKDLSNLKCILNKNPQESVSFPNLHELFVDGCGSLVTLFARNLGKLKTHEKQRYDKLVEIAGKEDAIENGTTEVLMFEFPCLSLLTLYNLTNLNCFCPEKHHLECPKLEIMHVAYCPKLKLFTSKIHDSHKEAIAEAPISCLQQPLFIVEKVVPKLKGLTLNEKNMMLMSDAHVPEAYLSKLNLLRLCFEDDKNEKGTLPFDFLHKVPNLEHFQVQRCFGIKEIFSSQKLQVHDGIPATLNALTLFELNELESIGFEHPWVKPFSEKLQTLTVTSCPRLEKLGRGAMSFINLKELYVKDCGRIEYLFTFSTAKSLVQLETLIVKNCESIKEIAMKEDEDDCDEIIFERLTTLTLNCLPRLQSFLSGNATVHFSCLKNAYAINCPNMKTFSEGVLTAPRFLGIKTSYEDSDLFFHDDLNTSFQRLFQRQVRNSSSNKFNCYIFYAKLYFYSL</sequence>
<dbReference type="InterPro" id="IPR002182">
    <property type="entry name" value="NB-ARC"/>
</dbReference>
<keyword evidence="5" id="KW-0175">Coiled coil</keyword>
<comment type="similarity">
    <text evidence="1">Belongs to the disease resistance NB-LRR family.</text>
</comment>
<evidence type="ECO:0000313" key="7">
    <source>
        <dbReference type="EMBL" id="KOM37189.1"/>
    </source>
</evidence>
<dbReference type="InterPro" id="IPR057135">
    <property type="entry name" value="At4g27190-like_LRR"/>
</dbReference>
<dbReference type="PRINTS" id="PR00364">
    <property type="entry name" value="DISEASERSIST"/>
</dbReference>
<evidence type="ECO:0000256" key="4">
    <source>
        <dbReference type="ARBA" id="ARBA00022840"/>
    </source>
</evidence>
<feature type="domain" description="AAA+ ATPase" evidence="6">
    <location>
        <begin position="174"/>
        <end position="355"/>
    </location>
</feature>
<gene>
    <name evidence="7" type="ORF">LR48_Vigan03g057000</name>
</gene>
<dbReference type="SUPFAM" id="SSF52540">
    <property type="entry name" value="P-loop containing nucleoside triphosphate hydrolases"/>
    <property type="match status" value="1"/>
</dbReference>
<keyword evidence="3" id="KW-0611">Plant defense</keyword>
<dbReference type="GO" id="GO:0005524">
    <property type="term" value="F:ATP binding"/>
    <property type="evidence" value="ECO:0007669"/>
    <property type="project" value="UniProtKB-KW"/>
</dbReference>
<dbReference type="Gramene" id="KOM37189">
    <property type="protein sequence ID" value="KOM37189"/>
    <property type="gene ID" value="LR48_Vigan03g057000"/>
</dbReference>
<dbReference type="Gene3D" id="3.40.50.300">
    <property type="entry name" value="P-loop containing nucleotide triphosphate hydrolases"/>
    <property type="match status" value="1"/>
</dbReference>
<dbReference type="Proteomes" id="UP000053144">
    <property type="component" value="Chromosome 3"/>
</dbReference>
<dbReference type="InterPro" id="IPR032675">
    <property type="entry name" value="LRR_dom_sf"/>
</dbReference>
<evidence type="ECO:0000256" key="5">
    <source>
        <dbReference type="SAM" id="Coils"/>
    </source>
</evidence>
<dbReference type="PANTHER" id="PTHR33463">
    <property type="entry name" value="NB-ARC DOMAIN-CONTAINING PROTEIN-RELATED"/>
    <property type="match status" value="1"/>
</dbReference>
<accession>A0A0L9U451</accession>
<dbReference type="SUPFAM" id="SSF52047">
    <property type="entry name" value="RNI-like"/>
    <property type="match status" value="2"/>
</dbReference>
<dbReference type="GO" id="GO:0043531">
    <property type="term" value="F:ADP binding"/>
    <property type="evidence" value="ECO:0007669"/>
    <property type="project" value="InterPro"/>
</dbReference>
<evidence type="ECO:0000256" key="1">
    <source>
        <dbReference type="ARBA" id="ARBA00008894"/>
    </source>
</evidence>
<name>A0A0L9U451_PHAAN</name>
<dbReference type="OMA" id="ISECESM"/>
<reference evidence="8" key="1">
    <citation type="journal article" date="2015" name="Proc. Natl. Acad. Sci. U.S.A.">
        <title>Genome sequencing of adzuki bean (Vigna angularis) provides insight into high starch and low fat accumulation and domestication.</title>
        <authorList>
            <person name="Yang K."/>
            <person name="Tian Z."/>
            <person name="Chen C."/>
            <person name="Luo L."/>
            <person name="Zhao B."/>
            <person name="Wang Z."/>
            <person name="Yu L."/>
            <person name="Li Y."/>
            <person name="Sun Y."/>
            <person name="Li W."/>
            <person name="Chen Y."/>
            <person name="Li Y."/>
            <person name="Zhang Y."/>
            <person name="Ai D."/>
            <person name="Zhao J."/>
            <person name="Shang C."/>
            <person name="Ma Y."/>
            <person name="Wu B."/>
            <person name="Wang M."/>
            <person name="Gao L."/>
            <person name="Sun D."/>
            <person name="Zhang P."/>
            <person name="Guo F."/>
            <person name="Wang W."/>
            <person name="Li Y."/>
            <person name="Wang J."/>
            <person name="Varshney R.K."/>
            <person name="Wang J."/>
            <person name="Ling H.Q."/>
            <person name="Wan P."/>
        </authorList>
    </citation>
    <scope>NUCLEOTIDE SEQUENCE</scope>
    <source>
        <strain evidence="8">cv. Jingnong 6</strain>
    </source>
</reference>
<evidence type="ECO:0000256" key="3">
    <source>
        <dbReference type="ARBA" id="ARBA00022821"/>
    </source>
</evidence>
<dbReference type="Gene3D" id="1.10.8.430">
    <property type="entry name" value="Helical domain of apoptotic protease-activating factors"/>
    <property type="match status" value="1"/>
</dbReference>
<dbReference type="InterPro" id="IPR003593">
    <property type="entry name" value="AAA+_ATPase"/>
</dbReference>
<dbReference type="EMBL" id="CM003373">
    <property type="protein sequence ID" value="KOM37189.1"/>
    <property type="molecule type" value="Genomic_DNA"/>
</dbReference>
<evidence type="ECO:0000259" key="6">
    <source>
        <dbReference type="SMART" id="SM00382"/>
    </source>
</evidence>
<dbReference type="Pfam" id="PF00931">
    <property type="entry name" value="NB-ARC"/>
    <property type="match status" value="1"/>
</dbReference>
<feature type="coiled-coil region" evidence="5">
    <location>
        <begin position="48"/>
        <end position="82"/>
    </location>
</feature>
<keyword evidence="2" id="KW-0547">Nucleotide-binding</keyword>
<proteinExistence type="inferred from homology"/>
<keyword evidence="4" id="KW-0067">ATP-binding</keyword>
<dbReference type="GO" id="GO:0006952">
    <property type="term" value="P:defense response"/>
    <property type="evidence" value="ECO:0007669"/>
    <property type="project" value="UniProtKB-KW"/>
</dbReference>
<dbReference type="InterPro" id="IPR027417">
    <property type="entry name" value="P-loop_NTPase"/>
</dbReference>
<dbReference type="InterPro" id="IPR050905">
    <property type="entry name" value="Plant_NBS-LRR"/>
</dbReference>
<dbReference type="InterPro" id="IPR042197">
    <property type="entry name" value="Apaf_helical"/>
</dbReference>
<dbReference type="SUPFAM" id="SSF52058">
    <property type="entry name" value="L domain-like"/>
    <property type="match status" value="3"/>
</dbReference>
<dbReference type="Pfam" id="PF23247">
    <property type="entry name" value="LRR_RPS2"/>
    <property type="match status" value="8"/>
</dbReference>